<gene>
    <name evidence="1" type="ORF">LEP1GSC058_1188</name>
</gene>
<dbReference type="STRING" id="1193011.LEP1GSC058_1188"/>
<organism evidence="1 2">
    <name type="scientific">Leptospira fainei serovar Hurstbridge str. BUT 6</name>
    <dbReference type="NCBI Taxonomy" id="1193011"/>
    <lineage>
        <taxon>Bacteria</taxon>
        <taxon>Pseudomonadati</taxon>
        <taxon>Spirochaetota</taxon>
        <taxon>Spirochaetia</taxon>
        <taxon>Leptospirales</taxon>
        <taxon>Leptospiraceae</taxon>
        <taxon>Leptospira</taxon>
    </lineage>
</organism>
<protein>
    <submittedName>
        <fullName evidence="1">Uncharacterized protein</fullName>
    </submittedName>
</protein>
<reference evidence="1" key="1">
    <citation type="submission" date="2013-04" db="EMBL/GenBank/DDBJ databases">
        <authorList>
            <person name="Harkins D.M."/>
            <person name="Durkin A.S."/>
            <person name="Selengut J.D."/>
            <person name="Sanka R."/>
            <person name="DePew J."/>
            <person name="Purushe J."/>
            <person name="Ahmed A."/>
            <person name="van der Linden H."/>
            <person name="Goris M.G.A."/>
            <person name="Hartskeerl R.A."/>
            <person name="Vinetz J.M."/>
            <person name="Sutton G.G."/>
            <person name="Nelson W.C."/>
            <person name="Fouts D.E."/>
        </authorList>
    </citation>
    <scope>NUCLEOTIDE SEQUENCE [LARGE SCALE GENOMIC DNA]</scope>
    <source>
        <strain evidence="1">BUT 6</strain>
    </source>
</reference>
<accession>S3VIH1</accession>
<evidence type="ECO:0000313" key="1">
    <source>
        <dbReference type="EMBL" id="EPG76280.1"/>
    </source>
</evidence>
<dbReference type="AlphaFoldDB" id="S3VIH1"/>
<dbReference type="EMBL" id="AKWZ02000001">
    <property type="protein sequence ID" value="EPG76280.1"/>
    <property type="molecule type" value="Genomic_DNA"/>
</dbReference>
<keyword evidence="2" id="KW-1185">Reference proteome</keyword>
<dbReference type="Proteomes" id="UP000014540">
    <property type="component" value="Unassembled WGS sequence"/>
</dbReference>
<evidence type="ECO:0000313" key="2">
    <source>
        <dbReference type="Proteomes" id="UP000014540"/>
    </source>
</evidence>
<proteinExistence type="predicted"/>
<comment type="caution">
    <text evidence="1">The sequence shown here is derived from an EMBL/GenBank/DDBJ whole genome shotgun (WGS) entry which is preliminary data.</text>
</comment>
<name>S3VIH1_9LEPT</name>
<sequence>MNSIEGDPVRFGKSCIRAYAASVSPGLHITRDLAIKTEKENDTDRKFPHRNYEPYRTCY</sequence>